<proteinExistence type="predicted"/>
<name>M5P9Z1_9BACI</name>
<reference evidence="1 2" key="1">
    <citation type="journal article" date="2013" name="Genome Announc.">
        <title>Draft Whole-Genome Sequence of Bacillus sonorensis Strain L12, a Source of Nonribosomal Lipopeptides.</title>
        <authorList>
            <person name="Adimpong D.B."/>
            <person name="Sorensen K.I."/>
            <person name="Nielsen D.S."/>
            <person name="Thorsen L."/>
            <person name="Rasmussen T.B."/>
            <person name="Derkx P.M."/>
            <person name="Jespersen L."/>
        </authorList>
    </citation>
    <scope>NUCLEOTIDE SEQUENCE [LARGE SCALE GENOMIC DNA]</scope>
    <source>
        <strain evidence="1 2">L12</strain>
    </source>
</reference>
<organism evidence="1 2">
    <name type="scientific">Bacillus sonorensis L12</name>
    <dbReference type="NCBI Taxonomy" id="1274524"/>
    <lineage>
        <taxon>Bacteria</taxon>
        <taxon>Bacillati</taxon>
        <taxon>Bacillota</taxon>
        <taxon>Bacilli</taxon>
        <taxon>Bacillales</taxon>
        <taxon>Bacillaceae</taxon>
        <taxon>Bacillus</taxon>
    </lineage>
</organism>
<gene>
    <name evidence="1" type="ORF">BSONL12_00827</name>
</gene>
<evidence type="ECO:0000313" key="1">
    <source>
        <dbReference type="EMBL" id="EME76284.1"/>
    </source>
</evidence>
<dbReference type="eggNOG" id="COG1959">
    <property type="taxonomic scope" value="Bacteria"/>
</dbReference>
<accession>M5P9Z1</accession>
<dbReference type="RefSeq" id="WP_006636207.1">
    <property type="nucleotide sequence ID" value="NZ_AOFM01000002.1"/>
</dbReference>
<dbReference type="GeneID" id="92853650"/>
<evidence type="ECO:0000313" key="2">
    <source>
        <dbReference type="Proteomes" id="UP000011907"/>
    </source>
</evidence>
<dbReference type="STRING" id="1274524.BSONL12_00827"/>
<dbReference type="EMBL" id="AOFM01000002">
    <property type="protein sequence ID" value="EME76284.1"/>
    <property type="molecule type" value="Genomic_DNA"/>
</dbReference>
<dbReference type="PATRIC" id="fig|1274524.3.peg.176"/>
<protein>
    <submittedName>
        <fullName evidence="1">Uncharacterized protein</fullName>
    </submittedName>
</protein>
<dbReference type="AlphaFoldDB" id="M5P9Z1"/>
<dbReference type="Proteomes" id="UP000011907">
    <property type="component" value="Unassembled WGS sequence"/>
</dbReference>
<comment type="caution">
    <text evidence="1">The sequence shown here is derived from an EMBL/GenBank/DDBJ whole genome shotgun (WGS) entry which is preliminary data.</text>
</comment>
<sequence>MQISTRFSIAVHTLDLISLCPEQCTGDIIANSVNTNPVVIRRMIGMPKKESWSRFVQELAALLC</sequence>